<reference evidence="3" key="1">
    <citation type="journal article" date="2020" name="Nat. Commun.">
        <title>Large-scale genome sequencing of mycorrhizal fungi provides insights into the early evolution of symbiotic traits.</title>
        <authorList>
            <person name="Miyauchi S."/>
            <person name="Kiss E."/>
            <person name="Kuo A."/>
            <person name="Drula E."/>
            <person name="Kohler A."/>
            <person name="Sanchez-Garcia M."/>
            <person name="Morin E."/>
            <person name="Andreopoulos B."/>
            <person name="Barry K.W."/>
            <person name="Bonito G."/>
            <person name="Buee M."/>
            <person name="Carver A."/>
            <person name="Chen C."/>
            <person name="Cichocki N."/>
            <person name="Clum A."/>
            <person name="Culley D."/>
            <person name="Crous P.W."/>
            <person name="Fauchery L."/>
            <person name="Girlanda M."/>
            <person name="Hayes R.D."/>
            <person name="Keri Z."/>
            <person name="LaButti K."/>
            <person name="Lipzen A."/>
            <person name="Lombard V."/>
            <person name="Magnuson J."/>
            <person name="Maillard F."/>
            <person name="Murat C."/>
            <person name="Nolan M."/>
            <person name="Ohm R.A."/>
            <person name="Pangilinan J."/>
            <person name="Pereira M.F."/>
            <person name="Perotto S."/>
            <person name="Peter M."/>
            <person name="Pfister S."/>
            <person name="Riley R."/>
            <person name="Sitrit Y."/>
            <person name="Stielow J.B."/>
            <person name="Szollosi G."/>
            <person name="Zifcakova L."/>
            <person name="Stursova M."/>
            <person name="Spatafora J.W."/>
            <person name="Tedersoo L."/>
            <person name="Vaario L.M."/>
            <person name="Yamada A."/>
            <person name="Yan M."/>
            <person name="Wang P."/>
            <person name="Xu J."/>
            <person name="Bruns T."/>
            <person name="Baldrian P."/>
            <person name="Vilgalys R."/>
            <person name="Dunand C."/>
            <person name="Henrissat B."/>
            <person name="Grigoriev I.V."/>
            <person name="Hibbett D."/>
            <person name="Nagy L.G."/>
            <person name="Martin F.M."/>
        </authorList>
    </citation>
    <scope>NUCLEOTIDE SEQUENCE</scope>
    <source>
        <strain evidence="3">UP504</strain>
    </source>
</reference>
<keyword evidence="4" id="KW-1185">Reference proteome</keyword>
<dbReference type="Proteomes" id="UP000886523">
    <property type="component" value="Unassembled WGS sequence"/>
</dbReference>
<dbReference type="EMBL" id="MU128909">
    <property type="protein sequence ID" value="KAF9521118.1"/>
    <property type="molecule type" value="Genomic_DNA"/>
</dbReference>
<dbReference type="PANTHER" id="PTHR43709:SF2">
    <property type="entry name" value="DUF453 DOMAIN PROTEIN (AFU_ORTHOLOGUE AFUA_6G00360)"/>
    <property type="match status" value="1"/>
</dbReference>
<sequence length="399" mass="42073">MQRAIRAVFYRGGTSKGLFFRASDPMHLPRRRLDQILLSAMGSPDPDGRQIDGMGGGLSSLSKVAIVSTPGETLPCRPEEGHLPTNDPTCHSFPDGIAWADDVEAASREDAGWDVVYRFAQVGVRDGVVDWGSTCGNLVAAVAHYAVEEGLVNERVLEIIYRNPGLEEFPLTIRILAVDSGKIVRARVQVRKFLGSMSSGSSPWFVTSDGNASISGVPGTSSAVDIENPLHGDILPTGRVLDQIILDGDQIPCTIVDAGLPSIFIPSTAVFPSPQSFLLSPAELDADICVVGPPTPYTSAAGQAIRSEDMDCAIRAVSVGNFHRTVPATMLSALAVAGALQGSIVASHGNARTITVGHPAGVSHATTTLSRDGIPASIAYVRTARRLFQGEVLVRDAGN</sequence>
<dbReference type="OrthoDB" id="10267539at2759"/>
<proteinExistence type="inferred from homology"/>
<organism evidence="3 4">
    <name type="scientific">Hydnum rufescens UP504</name>
    <dbReference type="NCBI Taxonomy" id="1448309"/>
    <lineage>
        <taxon>Eukaryota</taxon>
        <taxon>Fungi</taxon>
        <taxon>Dikarya</taxon>
        <taxon>Basidiomycota</taxon>
        <taxon>Agaricomycotina</taxon>
        <taxon>Agaricomycetes</taxon>
        <taxon>Cantharellales</taxon>
        <taxon>Hydnaceae</taxon>
        <taxon>Hydnum</taxon>
    </lineage>
</organism>
<dbReference type="AlphaFoldDB" id="A0A9P6BB92"/>
<dbReference type="SUPFAM" id="SSF54506">
    <property type="entry name" value="Diaminopimelate epimerase-like"/>
    <property type="match status" value="2"/>
</dbReference>
<evidence type="ECO:0008006" key="5">
    <source>
        <dbReference type="Google" id="ProtNLM"/>
    </source>
</evidence>
<evidence type="ECO:0000256" key="2">
    <source>
        <dbReference type="ARBA" id="ARBA00023235"/>
    </source>
</evidence>
<keyword evidence="2" id="KW-0413">Isomerase</keyword>
<evidence type="ECO:0000313" key="4">
    <source>
        <dbReference type="Proteomes" id="UP000886523"/>
    </source>
</evidence>
<dbReference type="Gene3D" id="3.10.310.10">
    <property type="entry name" value="Diaminopimelate Epimerase, Chain A, domain 1"/>
    <property type="match status" value="2"/>
</dbReference>
<dbReference type="GO" id="GO:0016853">
    <property type="term" value="F:isomerase activity"/>
    <property type="evidence" value="ECO:0007669"/>
    <property type="project" value="UniProtKB-KW"/>
</dbReference>
<evidence type="ECO:0000313" key="3">
    <source>
        <dbReference type="EMBL" id="KAF9521118.1"/>
    </source>
</evidence>
<name>A0A9P6BB92_9AGAM</name>
<protein>
    <recommendedName>
        <fullName evidence="5">PrpF protein</fullName>
    </recommendedName>
</protein>
<comment type="similarity">
    <text evidence="1">Belongs to the PrpF family.</text>
</comment>
<accession>A0A9P6BB92</accession>
<dbReference type="InterPro" id="IPR007400">
    <property type="entry name" value="PrpF-like"/>
</dbReference>
<dbReference type="Pfam" id="PF04303">
    <property type="entry name" value="PrpF"/>
    <property type="match status" value="3"/>
</dbReference>
<comment type="caution">
    <text evidence="3">The sequence shown here is derived from an EMBL/GenBank/DDBJ whole genome shotgun (WGS) entry which is preliminary data.</text>
</comment>
<dbReference type="PANTHER" id="PTHR43709">
    <property type="entry name" value="ACONITATE ISOMERASE-RELATED"/>
    <property type="match status" value="1"/>
</dbReference>
<gene>
    <name evidence="3" type="ORF">BS47DRAFT_1370235</name>
</gene>
<evidence type="ECO:0000256" key="1">
    <source>
        <dbReference type="ARBA" id="ARBA00007673"/>
    </source>
</evidence>